<gene>
    <name evidence="1" type="ORF">BV25DRAFT_385522</name>
</gene>
<comment type="caution">
    <text evidence="1">The sequence shown here is derived from an EMBL/GenBank/DDBJ whole genome shotgun (WGS) entry which is preliminary data.</text>
</comment>
<protein>
    <submittedName>
        <fullName evidence="1">Uncharacterized protein</fullName>
    </submittedName>
</protein>
<proteinExistence type="predicted"/>
<keyword evidence="2" id="KW-1185">Reference proteome</keyword>
<reference evidence="1" key="1">
    <citation type="submission" date="2021-03" db="EMBL/GenBank/DDBJ databases">
        <authorList>
            <consortium name="DOE Joint Genome Institute"/>
            <person name="Ahrendt S."/>
            <person name="Looney B.P."/>
            <person name="Miyauchi S."/>
            <person name="Morin E."/>
            <person name="Drula E."/>
            <person name="Courty P.E."/>
            <person name="Chicoki N."/>
            <person name="Fauchery L."/>
            <person name="Kohler A."/>
            <person name="Kuo A."/>
            <person name="Labutti K."/>
            <person name="Pangilinan J."/>
            <person name="Lipzen A."/>
            <person name="Riley R."/>
            <person name="Andreopoulos W."/>
            <person name="He G."/>
            <person name="Johnson J."/>
            <person name="Barry K.W."/>
            <person name="Grigoriev I.V."/>
            <person name="Nagy L."/>
            <person name="Hibbett D."/>
            <person name="Henrissat B."/>
            <person name="Matheny P.B."/>
            <person name="Labbe J."/>
            <person name="Martin F."/>
        </authorList>
    </citation>
    <scope>NUCLEOTIDE SEQUENCE</scope>
    <source>
        <strain evidence="1">HHB10654</strain>
    </source>
</reference>
<dbReference type="Proteomes" id="UP000814140">
    <property type="component" value="Unassembled WGS sequence"/>
</dbReference>
<reference evidence="1" key="2">
    <citation type="journal article" date="2022" name="New Phytol.">
        <title>Evolutionary transition to the ectomycorrhizal habit in the genomes of a hyperdiverse lineage of mushroom-forming fungi.</title>
        <authorList>
            <person name="Looney B."/>
            <person name="Miyauchi S."/>
            <person name="Morin E."/>
            <person name="Drula E."/>
            <person name="Courty P.E."/>
            <person name="Kohler A."/>
            <person name="Kuo A."/>
            <person name="LaButti K."/>
            <person name="Pangilinan J."/>
            <person name="Lipzen A."/>
            <person name="Riley R."/>
            <person name="Andreopoulos W."/>
            <person name="He G."/>
            <person name="Johnson J."/>
            <person name="Nolan M."/>
            <person name="Tritt A."/>
            <person name="Barry K.W."/>
            <person name="Grigoriev I.V."/>
            <person name="Nagy L.G."/>
            <person name="Hibbett D."/>
            <person name="Henrissat B."/>
            <person name="Matheny P.B."/>
            <person name="Labbe J."/>
            <person name="Martin F.M."/>
        </authorList>
    </citation>
    <scope>NUCLEOTIDE SEQUENCE</scope>
    <source>
        <strain evidence="1">HHB10654</strain>
    </source>
</reference>
<organism evidence="1 2">
    <name type="scientific">Artomyces pyxidatus</name>
    <dbReference type="NCBI Taxonomy" id="48021"/>
    <lineage>
        <taxon>Eukaryota</taxon>
        <taxon>Fungi</taxon>
        <taxon>Dikarya</taxon>
        <taxon>Basidiomycota</taxon>
        <taxon>Agaricomycotina</taxon>
        <taxon>Agaricomycetes</taxon>
        <taxon>Russulales</taxon>
        <taxon>Auriscalpiaceae</taxon>
        <taxon>Artomyces</taxon>
    </lineage>
</organism>
<accession>A0ACB8T4Y0</accession>
<name>A0ACB8T4Y0_9AGAM</name>
<sequence>MEECLAELEADPDLADPTIISELRALLSKARSERSDDRQPTPLREKTPASVSLSSASKPTIPAGLTISEVHIESRNEGSSNESSDDDDANESTKDPSVREPSPDGLLFEEKLAALLQGPERRGPRKSVLDEIPSDSHSDEESEKEDILLDEEEDLRTQLSRRRSKAFAREKSSSQEPDVVGLDGDADEGSKSVFMDHSQELPPYEQITSPDPDENPDGPPIDVAVAQSSRDRTLAPAGDEVEDVSLSIENELEQTPAPSNVQVPGGGAARGLLGSGFQRLASPESDATAINTEPGKSPSILSFHHTETPTSADTNQRILVPATPDNKPHHPASEPGRPAISATPIHRAAEDHAGATRGDDVESIQSADDLVERYEADGEDDPIEEASPPVSRAGQSPLTPGVVKRMKTGAKKSAHPEKELPVPTSLPSDSEKGPDTTPDDATPLPPRKSSRLPRQATAGPEPAPSPPPAPVPKKRGRKPLPEEEKARRAAAKQAEKEEKARVREEKARIAREAREKKAAEKRASMPPPKSVRSTKPIPSASNAEEKSTAKPAAAYQASQADLSQAEWAILSPGPQGQHSESSAVDELGPSSPDPGTGGKIVDLRPSSDAEAGSSTATHTKLPARMQLDDLDQGDIDASQGSTQSLSQEPLPLFYPGSSQFPQLNQSQTSPASPEPVDSDSDEEPLVAKARGPSTATTPYRRLTEIASQDGLFPTGSARTTPATVGQRTSHAGRVKGLLSQMDDDEESTTTESESDSDGTPSHIPRSRMAGKAQKTKKSGLLSFA</sequence>
<evidence type="ECO:0000313" key="2">
    <source>
        <dbReference type="Proteomes" id="UP000814140"/>
    </source>
</evidence>
<evidence type="ECO:0000313" key="1">
    <source>
        <dbReference type="EMBL" id="KAI0063572.1"/>
    </source>
</evidence>
<dbReference type="EMBL" id="MU277202">
    <property type="protein sequence ID" value="KAI0063572.1"/>
    <property type="molecule type" value="Genomic_DNA"/>
</dbReference>